<dbReference type="InterPro" id="IPR041677">
    <property type="entry name" value="DNA2/NAM7_AAA_11"/>
</dbReference>
<accession>A0A9P6ICN9</accession>
<proteinExistence type="predicted"/>
<keyword evidence="1" id="KW-0378">Hydrolase</keyword>
<dbReference type="InterPro" id="IPR027417">
    <property type="entry name" value="P-loop_NTPase"/>
</dbReference>
<dbReference type="CDD" id="cd12087">
    <property type="entry name" value="TM_EGFR-like"/>
    <property type="match status" value="1"/>
</dbReference>
<keyword evidence="2" id="KW-0812">Transmembrane</keyword>
<dbReference type="RefSeq" id="XP_038748862.1">
    <property type="nucleotide sequence ID" value="XM_038885663.1"/>
</dbReference>
<dbReference type="Pfam" id="PF13087">
    <property type="entry name" value="AAA_12"/>
    <property type="match status" value="1"/>
</dbReference>
<keyword evidence="1" id="KW-0547">Nucleotide-binding</keyword>
<reference evidence="5" key="1">
    <citation type="submission" date="2020-03" db="EMBL/GenBank/DDBJ databases">
        <authorList>
            <person name="He L."/>
        </authorList>
    </citation>
    <scope>NUCLEOTIDE SEQUENCE</scope>
    <source>
        <strain evidence="5">CkLH20</strain>
    </source>
</reference>
<dbReference type="EMBL" id="JAATWM020000007">
    <property type="protein sequence ID" value="KAF9879401.1"/>
    <property type="molecule type" value="Genomic_DNA"/>
</dbReference>
<dbReference type="GeneID" id="62158737"/>
<dbReference type="InterPro" id="IPR047187">
    <property type="entry name" value="SF1_C_Upf1"/>
</dbReference>
<feature type="transmembrane region" description="Helical" evidence="2">
    <location>
        <begin position="951"/>
        <end position="974"/>
    </location>
</feature>
<dbReference type="Pfam" id="PF13086">
    <property type="entry name" value="AAA_11"/>
    <property type="match status" value="1"/>
</dbReference>
<dbReference type="InterPro" id="IPR045055">
    <property type="entry name" value="DNA2/NAM7-like"/>
</dbReference>
<comment type="caution">
    <text evidence="5">The sequence shown here is derived from an EMBL/GenBank/DDBJ whole genome shotgun (WGS) entry which is preliminary data.</text>
</comment>
<dbReference type="PANTHER" id="PTHR10887">
    <property type="entry name" value="DNA2/NAM7 HELICASE FAMILY"/>
    <property type="match status" value="1"/>
</dbReference>
<evidence type="ECO:0000313" key="6">
    <source>
        <dbReference type="Proteomes" id="UP000781932"/>
    </source>
</evidence>
<dbReference type="Proteomes" id="UP000781932">
    <property type="component" value="Unassembled WGS sequence"/>
</dbReference>
<name>A0A9P6ICN9_9PEZI</name>
<keyword evidence="1" id="KW-0347">Helicase</keyword>
<evidence type="ECO:0000259" key="3">
    <source>
        <dbReference type="Pfam" id="PF13086"/>
    </source>
</evidence>
<feature type="transmembrane region" description="Helical" evidence="2">
    <location>
        <begin position="1125"/>
        <end position="1143"/>
    </location>
</feature>
<feature type="domain" description="DNA2/NAM7 helicase-like C-terminal" evidence="4">
    <location>
        <begin position="622"/>
        <end position="831"/>
    </location>
</feature>
<protein>
    <submittedName>
        <fullName evidence="5">Nonsense-mediated mRNA decay protein 1</fullName>
    </submittedName>
</protein>
<keyword evidence="2" id="KW-1133">Transmembrane helix</keyword>
<evidence type="ECO:0000256" key="2">
    <source>
        <dbReference type="SAM" id="Phobius"/>
    </source>
</evidence>
<dbReference type="InterPro" id="IPR041679">
    <property type="entry name" value="DNA2/NAM7-like_C"/>
</dbReference>
<dbReference type="CDD" id="cd18808">
    <property type="entry name" value="SF1_C_Upf1"/>
    <property type="match status" value="1"/>
</dbReference>
<keyword evidence="2" id="KW-0472">Membrane</keyword>
<evidence type="ECO:0000256" key="1">
    <source>
        <dbReference type="ARBA" id="ARBA00022806"/>
    </source>
</evidence>
<dbReference type="PANTHER" id="PTHR10887:SF495">
    <property type="entry name" value="HELICASE SENATAXIN ISOFORM X1-RELATED"/>
    <property type="match status" value="1"/>
</dbReference>
<dbReference type="OrthoDB" id="6513042at2759"/>
<dbReference type="GO" id="GO:0004386">
    <property type="term" value="F:helicase activity"/>
    <property type="evidence" value="ECO:0007669"/>
    <property type="project" value="InterPro"/>
</dbReference>
<dbReference type="SUPFAM" id="SSF52540">
    <property type="entry name" value="P-loop containing nucleoside triphosphate hydrolases"/>
    <property type="match status" value="1"/>
</dbReference>
<evidence type="ECO:0000313" key="5">
    <source>
        <dbReference type="EMBL" id="KAF9879401.1"/>
    </source>
</evidence>
<sequence length="1266" mass="141154">MVPSSYHHRENFKMDTPSMGSPAWLLSLGNAHIAESEPTANDLAPVLPYAPLATNYITADFFAAPVPQATFSHLGTDDRGCGHQMVHSFLSKEEFAQVHREGSKIEMQNEEAGYRRFNDTAAERHAWVIYPLPTSTSLMSSDLQTKWIVLVSPGEEDEAFPAEGEDCSVGIRHDFVVRGQHYNPGMLKSQRVPVPFDLEQYSACAAFEVTLDYMRDPRTKMQYHPFASIAIQRQDGFPAILNHTNAVKVIIRVTPRLLTHEVELRALDRLMNGKREMSPLEKRAMGTFDYILDFRKEPKFRVNLFQELPHMDDPLGNPETPEPLKSFYRQLNHDHKKAYEQLRSIPAGLRLILGCPGAGKTALNAFIATMALSQSITEVVNQRTVKRTPKVLYLIDVNEPCDDAANRVHATCKEAGLNVLVVRVRGCAREMSRSAKLHPAPTTDGGKANTPDFSRGFLKQAQLAQCIPGARRDFDRAPSLDEAAWELFEANPSQYKGLEKILNKLVVDRATKTRRTASELRVRVAKLYFEVIKKADFIATTPVGASGQLSEDFKPDLVFVDEAAHARELTSLIPLAFTPARAYIFTGDTRQTRPFVKGASMVPSEVREKGLLPNPYAKQLRISTMERADLAQSMESKLQITHRMYGDLHLLASDIFYDGLLTSGMVQAERFSPAVQHVQRWLRQFIPDLSSPVPRILIHHQGAQECMDRRSFYNPVHEAFIKQRCLELLCDENFKRVDKPDQAGRILIITPYKAALARYKQFTTELPPHFRGRLDVEMRHEAMEARTVDSAQGHEADFVFVDTVRTKTAGFLNDPKRLCVMLTRSRIGEMILMHEGMTTKMTRGVMVDAEWTRKFCKTPLVSSPSSTASPTVTYITGVPPESLTTIVESQIVDVTVTDLDNKVITGVLMATTVVRLKDAVITTSTTSASVTGPTTSAASLTPDPTPPASKAWIAGPVIGAVFLVLLLLAGFWFIQRRKKRRAAIPTTTTDDVDDKEKYAKAELHAEHTPRPVPMELEGSYPDPVPEMSVNEVPAQEIGRKDFEPTRVSLVDTSSGKYSNWTVKKSTMTDPIVTDTDLWPAQPTSRAATALVVIITRPTAQQKPIRTITAPGVTINKVSTGTARELSSIPPPLSISSGFVTVTVTELRGDENASTTASSSTNMAWIAGPIVGGVLIMILLLAGLWFLRRRRRKQTLSEPIFEIEESHRNRTPVIRTYFPIQPAMELEGCSPKTVTEMSADEISPRELYVPGRRPVYEMSVKNERPST</sequence>
<dbReference type="Gene3D" id="3.40.50.300">
    <property type="entry name" value="P-loop containing nucleotide triphosphate hydrolases"/>
    <property type="match status" value="2"/>
</dbReference>
<keyword evidence="1" id="KW-0067">ATP-binding</keyword>
<evidence type="ECO:0000259" key="4">
    <source>
        <dbReference type="Pfam" id="PF13087"/>
    </source>
</evidence>
<organism evidence="5 6">
    <name type="scientific">Colletotrichum karsti</name>
    <dbReference type="NCBI Taxonomy" id="1095194"/>
    <lineage>
        <taxon>Eukaryota</taxon>
        <taxon>Fungi</taxon>
        <taxon>Dikarya</taxon>
        <taxon>Ascomycota</taxon>
        <taxon>Pezizomycotina</taxon>
        <taxon>Sordariomycetes</taxon>
        <taxon>Hypocreomycetidae</taxon>
        <taxon>Glomerellales</taxon>
        <taxon>Glomerellaceae</taxon>
        <taxon>Colletotrichum</taxon>
        <taxon>Colletotrichum boninense species complex</taxon>
    </lineage>
</organism>
<feature type="transmembrane region" description="Helical" evidence="2">
    <location>
        <begin position="1163"/>
        <end position="1186"/>
    </location>
</feature>
<keyword evidence="6" id="KW-1185">Reference proteome</keyword>
<feature type="domain" description="DNA2/NAM7 helicase helicase" evidence="3">
    <location>
        <begin position="330"/>
        <end position="597"/>
    </location>
</feature>
<gene>
    <name evidence="5" type="ORF">CkaCkLH20_02944</name>
</gene>
<dbReference type="AlphaFoldDB" id="A0A9P6ICN9"/>
<reference evidence="5" key="2">
    <citation type="submission" date="2020-11" db="EMBL/GenBank/DDBJ databases">
        <title>Whole genome sequencing of Colletotrichum sp.</title>
        <authorList>
            <person name="Li H."/>
        </authorList>
    </citation>
    <scope>NUCLEOTIDE SEQUENCE</scope>
    <source>
        <strain evidence="5">CkLH20</strain>
    </source>
</reference>